<dbReference type="InterPro" id="IPR043153">
    <property type="entry name" value="DENN_C"/>
</dbReference>
<dbReference type="PANTHER" id="PTHR15288:SF0">
    <property type="entry name" value="UDENN DOMAIN-CONTAINING PROTEIN"/>
    <property type="match status" value="1"/>
</dbReference>
<gene>
    <name evidence="3" type="ORF">SteCoe_28531</name>
</gene>
<sequence>MNNEERFWEIRFKALNEQYTQLKEEYSHIKEEYIAQFHSSDKLEKENDNLKRRLDSYMERIEKLEKKKLDLKRSLLQCSEEKDYFCKQNLSLTQKLEELALVLERLQKQEIRRSSNNESLNDFAKSLSNKWPRVLNSLSLFLPHSGLYDRNQVDHLSTRCPTEATTTGKTPQANPDQSLAYDNLELKMFESFFLLGISGINIGKPQITPEILYEYGENAAVSSHKKILSDFCFPSEVQCRPVRYSASEEEINNILFGQEQELRGSNCYIFTLRSNETPEGLIEFSDLPNADKELIYCICVQVEDIGINSTRDSEWINTKCLCLLTFVPCFELHFKFLRALLQLKKLWRMETMSGYENVRISLRKLPEEIPPKWLEMLSLYQACEEISPGCKVFLEDSLIPPIEYVFHEDLSMIDIPWLLSPLIGALDVQDFLWLVSALVQEKSVVFVTYNLDLLSACVLAMQALLRPFKWPYIFIPIIPESLSELLEAPVPILAGMPGGSPDLRKSMTHLIWVFLDEPNRKRRVQYCTLLFDEVQELPNSLNKQEILAIYNTESQEVNITALIKGIWKKIIDKFKGNFYNDTDSLQNVVTSSFQHGEHAFLMNLIQTQMFLNIVEENLS</sequence>
<proteinExistence type="predicted"/>
<accession>A0A1R2B7Z3</accession>
<feature type="domain" description="UDENN" evidence="2">
    <location>
        <begin position="216"/>
        <end position="619"/>
    </location>
</feature>
<evidence type="ECO:0000256" key="1">
    <source>
        <dbReference type="SAM" id="Coils"/>
    </source>
</evidence>
<dbReference type="AlphaFoldDB" id="A0A1R2B7Z3"/>
<organism evidence="3 4">
    <name type="scientific">Stentor coeruleus</name>
    <dbReference type="NCBI Taxonomy" id="5963"/>
    <lineage>
        <taxon>Eukaryota</taxon>
        <taxon>Sar</taxon>
        <taxon>Alveolata</taxon>
        <taxon>Ciliophora</taxon>
        <taxon>Postciliodesmatophora</taxon>
        <taxon>Heterotrichea</taxon>
        <taxon>Heterotrichida</taxon>
        <taxon>Stentoridae</taxon>
        <taxon>Stentor</taxon>
    </lineage>
</organism>
<dbReference type="OrthoDB" id="312546at2759"/>
<dbReference type="PROSITE" id="PS50211">
    <property type="entry name" value="DENN"/>
    <property type="match status" value="1"/>
</dbReference>
<dbReference type="Proteomes" id="UP000187209">
    <property type="component" value="Unassembled WGS sequence"/>
</dbReference>
<evidence type="ECO:0000259" key="2">
    <source>
        <dbReference type="PROSITE" id="PS50211"/>
    </source>
</evidence>
<keyword evidence="1" id="KW-0175">Coiled coil</keyword>
<dbReference type="Gene3D" id="3.30.450.200">
    <property type="match status" value="1"/>
</dbReference>
<comment type="caution">
    <text evidence="3">The sequence shown here is derived from an EMBL/GenBank/DDBJ whole genome shotgun (WGS) entry which is preliminary data.</text>
</comment>
<keyword evidence="4" id="KW-1185">Reference proteome</keyword>
<reference evidence="3 4" key="1">
    <citation type="submission" date="2016-11" db="EMBL/GenBank/DDBJ databases">
        <title>The macronuclear genome of Stentor coeruleus: a giant cell with tiny introns.</title>
        <authorList>
            <person name="Slabodnick M."/>
            <person name="Ruby J.G."/>
            <person name="Reiff S.B."/>
            <person name="Swart E.C."/>
            <person name="Gosai S."/>
            <person name="Prabakaran S."/>
            <person name="Witkowska E."/>
            <person name="Larue G.E."/>
            <person name="Fisher S."/>
            <person name="Freeman R.M."/>
            <person name="Gunawardena J."/>
            <person name="Chu W."/>
            <person name="Stover N.A."/>
            <person name="Gregory B.D."/>
            <person name="Nowacki M."/>
            <person name="Derisi J."/>
            <person name="Roy S.W."/>
            <person name="Marshall W.F."/>
            <person name="Sood P."/>
        </authorList>
    </citation>
    <scope>NUCLEOTIDE SEQUENCE [LARGE SCALE GENOMIC DNA]</scope>
    <source>
        <strain evidence="3">WM001</strain>
    </source>
</reference>
<dbReference type="InterPro" id="IPR037516">
    <property type="entry name" value="Tripartite_DENN"/>
</dbReference>
<dbReference type="EMBL" id="MPUH01000863">
    <property type="protein sequence ID" value="OMJ72913.1"/>
    <property type="molecule type" value="Genomic_DNA"/>
</dbReference>
<dbReference type="PANTHER" id="PTHR15288">
    <property type="entry name" value="DENN DOMAIN-CONTAINING PROTEIN 2"/>
    <property type="match status" value="1"/>
</dbReference>
<dbReference type="SMART" id="SM00799">
    <property type="entry name" value="DENN"/>
    <property type="match status" value="1"/>
</dbReference>
<protein>
    <recommendedName>
        <fullName evidence="2">UDENN domain-containing protein</fullName>
    </recommendedName>
</protein>
<name>A0A1R2B7Z3_9CILI</name>
<feature type="coiled-coil region" evidence="1">
    <location>
        <begin position="5"/>
        <end position="109"/>
    </location>
</feature>
<dbReference type="Pfam" id="PF02141">
    <property type="entry name" value="DENN"/>
    <property type="match status" value="1"/>
</dbReference>
<evidence type="ECO:0000313" key="4">
    <source>
        <dbReference type="Proteomes" id="UP000187209"/>
    </source>
</evidence>
<dbReference type="InterPro" id="IPR051942">
    <property type="entry name" value="DENN_domain_containing_2"/>
</dbReference>
<dbReference type="Gene3D" id="3.40.50.11500">
    <property type="match status" value="1"/>
</dbReference>
<dbReference type="InterPro" id="IPR001194">
    <property type="entry name" value="cDENN_dom"/>
</dbReference>
<evidence type="ECO:0000313" key="3">
    <source>
        <dbReference type="EMBL" id="OMJ72913.1"/>
    </source>
</evidence>